<evidence type="ECO:0000256" key="2">
    <source>
        <dbReference type="ARBA" id="ARBA00023157"/>
    </source>
</evidence>
<dbReference type="Gene3D" id="2.60.120.200">
    <property type="match status" value="1"/>
</dbReference>
<dbReference type="NCBIfam" id="TIGR04183">
    <property type="entry name" value="Por_Secre_tail"/>
    <property type="match status" value="1"/>
</dbReference>
<dbReference type="InterPro" id="IPR013783">
    <property type="entry name" value="Ig-like_fold"/>
</dbReference>
<dbReference type="SMART" id="SM00758">
    <property type="entry name" value="PA14"/>
    <property type="match status" value="1"/>
</dbReference>
<dbReference type="GO" id="GO:0005509">
    <property type="term" value="F:calcium ion binding"/>
    <property type="evidence" value="ECO:0007669"/>
    <property type="project" value="InterPro"/>
</dbReference>
<dbReference type="Pfam" id="PF18962">
    <property type="entry name" value="Por_Secre_tail"/>
    <property type="match status" value="1"/>
</dbReference>
<evidence type="ECO:0000256" key="3">
    <source>
        <dbReference type="SAM" id="SignalP"/>
    </source>
</evidence>
<evidence type="ECO:0000259" key="4">
    <source>
        <dbReference type="PROSITE" id="PS50853"/>
    </source>
</evidence>
<feature type="domain" description="Fibronectin type-III" evidence="4">
    <location>
        <begin position="459"/>
        <end position="556"/>
    </location>
</feature>
<dbReference type="PROSITE" id="PS51820">
    <property type="entry name" value="PA14"/>
    <property type="match status" value="1"/>
</dbReference>
<dbReference type="GO" id="GO:0004553">
    <property type="term" value="F:hydrolase activity, hydrolyzing O-glycosyl compounds"/>
    <property type="evidence" value="ECO:0007669"/>
    <property type="project" value="UniProtKB-ARBA"/>
</dbReference>
<dbReference type="SMART" id="SM00560">
    <property type="entry name" value="LamGL"/>
    <property type="match status" value="1"/>
</dbReference>
<dbReference type="Gene3D" id="2.60.120.1560">
    <property type="match status" value="1"/>
</dbReference>
<dbReference type="Pfam" id="PF05345">
    <property type="entry name" value="He_PIG"/>
    <property type="match status" value="1"/>
</dbReference>
<reference evidence="6 7" key="1">
    <citation type="submission" date="2018-06" db="EMBL/GenBank/DDBJ databases">
        <title>Genomic Encyclopedia of Archaeal and Bacterial Type Strains, Phase II (KMG-II): from individual species to whole genera.</title>
        <authorList>
            <person name="Goeker M."/>
        </authorList>
    </citation>
    <scope>NUCLEOTIDE SEQUENCE [LARGE SCALE GENOMIC DNA]</scope>
    <source>
        <strain evidence="6 7">DSM 29821</strain>
    </source>
</reference>
<dbReference type="PANTHER" id="PTHR24099">
    <property type="entry name" value="E3 UBIQUITIN-PROTEIN LIGASE TRIM36-RELATED"/>
    <property type="match status" value="1"/>
</dbReference>
<dbReference type="InterPro" id="IPR011658">
    <property type="entry name" value="PA14_dom"/>
</dbReference>
<dbReference type="SMART" id="SM00060">
    <property type="entry name" value="FN3"/>
    <property type="match status" value="6"/>
</dbReference>
<dbReference type="SUPFAM" id="SSF49313">
    <property type="entry name" value="Cadherin-like"/>
    <property type="match status" value="2"/>
</dbReference>
<dbReference type="SUPFAM" id="SSF53474">
    <property type="entry name" value="alpha/beta-Hydrolases"/>
    <property type="match status" value="1"/>
</dbReference>
<dbReference type="CDD" id="cd00146">
    <property type="entry name" value="PKD"/>
    <property type="match status" value="1"/>
</dbReference>
<dbReference type="InterPro" id="IPR006558">
    <property type="entry name" value="LamG-like"/>
</dbReference>
<evidence type="ECO:0000313" key="6">
    <source>
        <dbReference type="EMBL" id="RAJ79946.1"/>
    </source>
</evidence>
<feature type="domain" description="Fibronectin type-III" evidence="4">
    <location>
        <begin position="1961"/>
        <end position="2051"/>
    </location>
</feature>
<dbReference type="InterPro" id="IPR050617">
    <property type="entry name" value="E3_ligase_FN3/SPRY"/>
</dbReference>
<evidence type="ECO:0000259" key="5">
    <source>
        <dbReference type="PROSITE" id="PS51820"/>
    </source>
</evidence>
<feature type="domain" description="PA14" evidence="5">
    <location>
        <begin position="643"/>
        <end position="793"/>
    </location>
</feature>
<dbReference type="EMBL" id="QLMA01000005">
    <property type="protein sequence ID" value="RAJ79946.1"/>
    <property type="molecule type" value="Genomic_DNA"/>
</dbReference>
<dbReference type="Proteomes" id="UP000249819">
    <property type="component" value="Unassembled WGS sequence"/>
</dbReference>
<proteinExistence type="predicted"/>
<protein>
    <submittedName>
        <fullName evidence="6">PA14 domain-containing protein</fullName>
    </submittedName>
</protein>
<keyword evidence="2" id="KW-1015">Disulfide bond</keyword>
<dbReference type="RefSeq" id="WP_170137776.1">
    <property type="nucleotide sequence ID" value="NZ_QLMA01000005.1"/>
</dbReference>
<evidence type="ECO:0000256" key="1">
    <source>
        <dbReference type="ARBA" id="ARBA00022729"/>
    </source>
</evidence>
<dbReference type="SUPFAM" id="SSF49899">
    <property type="entry name" value="Concanavalin A-like lectins/glucanases"/>
    <property type="match status" value="1"/>
</dbReference>
<dbReference type="InterPro" id="IPR003961">
    <property type="entry name" value="FN3_dom"/>
</dbReference>
<dbReference type="InterPro" id="IPR036116">
    <property type="entry name" value="FN3_sf"/>
</dbReference>
<feature type="chain" id="PRO_5016456049" evidence="3">
    <location>
        <begin position="22"/>
        <end position="2348"/>
    </location>
</feature>
<dbReference type="InterPro" id="IPR013320">
    <property type="entry name" value="ConA-like_dom_sf"/>
</dbReference>
<dbReference type="InterPro" id="IPR029058">
    <property type="entry name" value="AB_hydrolase_fold"/>
</dbReference>
<name>A0A327VYE8_9BACT</name>
<dbReference type="Gene3D" id="2.60.40.10">
    <property type="entry name" value="Immunoglobulins"/>
    <property type="match status" value="10"/>
</dbReference>
<dbReference type="SUPFAM" id="SSF49265">
    <property type="entry name" value="Fibronectin type III"/>
    <property type="match status" value="4"/>
</dbReference>
<dbReference type="InterPro" id="IPR026444">
    <property type="entry name" value="Secre_tail"/>
</dbReference>
<dbReference type="Pfam" id="PF07691">
    <property type="entry name" value="PA14"/>
    <property type="match status" value="1"/>
</dbReference>
<feature type="domain" description="Fibronectin type-III" evidence="4">
    <location>
        <begin position="558"/>
        <end position="647"/>
    </location>
</feature>
<dbReference type="GO" id="GO:0016020">
    <property type="term" value="C:membrane"/>
    <property type="evidence" value="ECO:0007669"/>
    <property type="project" value="InterPro"/>
</dbReference>
<keyword evidence="1 3" id="KW-0732">Signal</keyword>
<gene>
    <name evidence="6" type="ORF">CLV59_10551</name>
</gene>
<feature type="domain" description="Fibronectin type-III" evidence="4">
    <location>
        <begin position="1122"/>
        <end position="1219"/>
    </location>
</feature>
<comment type="caution">
    <text evidence="6">The sequence shown here is derived from an EMBL/GenBank/DDBJ whole genome shotgun (WGS) entry which is preliminary data.</text>
</comment>
<organism evidence="6 7">
    <name type="scientific">Chitinophaga dinghuensis</name>
    <dbReference type="NCBI Taxonomy" id="1539050"/>
    <lineage>
        <taxon>Bacteria</taxon>
        <taxon>Pseudomonadati</taxon>
        <taxon>Bacteroidota</taxon>
        <taxon>Chitinophagia</taxon>
        <taxon>Chitinophagales</taxon>
        <taxon>Chitinophagaceae</taxon>
        <taxon>Chitinophaga</taxon>
    </lineage>
</organism>
<feature type="domain" description="Fibronectin type-III" evidence="4">
    <location>
        <begin position="807"/>
        <end position="898"/>
    </location>
</feature>
<dbReference type="PROSITE" id="PS50853">
    <property type="entry name" value="FN3"/>
    <property type="match status" value="6"/>
</dbReference>
<dbReference type="Pfam" id="PF13385">
    <property type="entry name" value="Laminin_G_3"/>
    <property type="match status" value="1"/>
</dbReference>
<dbReference type="InterPro" id="IPR015919">
    <property type="entry name" value="Cadherin-like_sf"/>
</dbReference>
<keyword evidence="7" id="KW-1185">Reference proteome</keyword>
<dbReference type="CDD" id="cd00063">
    <property type="entry name" value="FN3"/>
    <property type="match status" value="6"/>
</dbReference>
<accession>A0A327VYE8</accession>
<dbReference type="Gene3D" id="3.40.50.1820">
    <property type="entry name" value="alpha/beta hydrolase"/>
    <property type="match status" value="1"/>
</dbReference>
<dbReference type="GO" id="GO:0005975">
    <property type="term" value="P:carbohydrate metabolic process"/>
    <property type="evidence" value="ECO:0007669"/>
    <property type="project" value="UniProtKB-ARBA"/>
</dbReference>
<sequence>MQKFLQILFCVLLLCFKQASSQSVIDPNDPIVRYTSGTLPAQPADGTIGKWISTDRSGNMPYGWKSTPLKAYIYRGMAFRVQFPKSYNPTANDGKKYPVFVFFHGRGESGPISDNEWQLYHGGYIFSNAVLNGQFDGYLLYPQNTGGFWTDFELSRVKEILDYMAANNKVDLFRVIDNGLSSGGAGTWDFKTSYPSYVATCLPMSNSGISLKTPATIDKYKFSPVWLFQGALDGSPAPYTSTDVVNTALAAGANIRYTIYDGVAHDTWYHAWAETDFLPTMNRAHILTPWPLFGRSEFCTGDPINLTVGISPGFSAYKWQKDGQDIPNSNSNSINVTALGSYAVSVSRDNGVTWSVFSPTPLVVKIKAPTQTPPITTGMKSNVIPAPDGSTSVTMRLPAGYTVYNWFNSSNQLVSTDSTYTTSVVGTYTAKVTEQYGCSSNASAPFSIINANGPNGPDGIQSLTATPVSKTALRLDWTDKVNPQYNETLFEVYRSLTAGGPYTLVAKVPQDVVTYTDNGLIPNTNYYYVIRPINNNAAGPVSAEVRGATIADTNPPTPPANLRLNGPSTSNSIPIAWDASTDDVGVASYEVYVNGVKTYTVDASQTNVVLYGLTSQQYYSIYVVAKDLSGNYSVPSSQLAINAIGRGWKWTYYETPSGTTWSNLPNFSNLTALASGYSMTIDISVRQQDVNYAMMWTGYLRIPTTGSYQFQTYSDDGSKLFVNKAYTNTGSATVNNDGAHAAQYASSAGTMSLTAGQVVPITAVYFQAGGDQVMQVKWKIPGSSNFVDIDPSYLQESATNSGATPNSPSAITAVANSYKSVTVSWTDNDTNEDAFEIYRASAQKGAFSIIGRVSSNTTSFTDMQVQPNTRYYYRVIGVNKYGSSAQINSYPYTAIWKLNGNTADSSYAGNNATAGSAVTYTTDAKEGTQAAVLNGSANAFITLSNGTSGSFLQDAYSKRTISMWIKPTNVTVANQYIFEQGSRGNGLAIRLNKNVLEAAYGGNGNSTPIKATVTPTLSSNTWYHVAVVFDTNGRLKIYLNGYLYQSSTNTSTAISNSTETAYIGKASGTNSSNNAFNDGSPAAFYGIVDNVIIIDSSITDIASLQANTLPLNLVTTGSLPSAPADPGTLTAAVQGKAINLTWKDNANNENQYEIQRSVGSSTDYRNFATINAIPGTGAQASYTDSSVFANETYNYRVRAVNDGGQSNYSNVASATAPNNPPKVAPIPSRTIRYDNPIQIPLVATDPDGDPITFTFMNLPTFITQVNGPNGPYLNVATDSTKQGAYLNIVVIANDNHGASDTTNFSIVINNNYPPVLNAITNVSMLEGETQQINLTATDQDTNNTYTWTGVNMPSFITLNGNGLNCTATINPSYVDAGTYPVSIRVTDNQGGTDVKTFTLTVSKGHPNGRVLVNFNRRTVTSWDGWNILQTASATNLRNQQGDTTRIGIQMKNLGMLWNPAPPNVPSGATTAYPTNVISEYTYFGALTYNQPDSIPVIISGLDVSKLYYLKFFSGGSSWMDNLNGATTYRVGDSTKTLYTLNNYSNTANFYNLKPNPDGTILAAGMRKDPSYVGEFSVIELGWNFDDGLAPATPKNLVGSIENQKAKLTWIDVAYNETSYQIFRSQDSINNYTLLASTPPDATSYVDATALGNQTYYYQVRAFNSAGGSMFSNYVGITLPNKDPILDSIPDVKVRAGNGQSITLHATDDAADQPGLQLLAIGLPSFAVFTDGGNGNGQIVFSPSTDNVGTYNITIQVKDIHGGIGTRNFRLFVSDKNTTLTYFNLGASQTASAPWNTVVGPPLVGAGAKSNVLDENNTPNGMSFYLLEGFTDGWYTDNGMNTGQNAGIYPDSIMMTSWYLKSGTTRKMVVHGLDPNKRYNFVFFASQNYGFDATTTYTIGTQTVTLNGAYNIGKTVQINGITPSGDSALITFTRPSTQDPKSWAYIGTLVVESYDPTVAVVSPGSLRATVLDNKRISLVWADRSNNETGFQIWRKTGITGTESLLATTVANTTAYLDSTLTANTPYIYRVRAVKSGVYSDYSASAGGTTFALNVYVNFCDTSYAPAPWNNTSRRPAPGVLISNLKDDSGVPTNIGMTIMDNFAGIYGGQGMTTGNNSGVYPDAVMKENFVLFAGAHASMKITGLNQSLAYNLTVFSSALDLMDYNTKFTANGKQVTWLNAYYNTKGTATIFNVVPDQNGEIRLDVDAGPNSSYGLLGAMVIQGFTPSSPGAVPGSLQTLNQNVKVATDQPAMSTANNNTSTVFADVTAFPNPFVNQLNIDMTMNRNSSVILEVFNLNGQRVYGEMLSQIPKGRSTLRINTGASITIPGYYLIRLTDDQHKTKVIRAIKQ</sequence>
<evidence type="ECO:0000313" key="7">
    <source>
        <dbReference type="Proteomes" id="UP000249819"/>
    </source>
</evidence>
<dbReference type="InterPro" id="IPR037524">
    <property type="entry name" value="PA14/GLEYA"/>
</dbReference>
<feature type="signal peptide" evidence="3">
    <location>
        <begin position="1"/>
        <end position="21"/>
    </location>
</feature>
<feature type="domain" description="Fibronectin type-III" evidence="4">
    <location>
        <begin position="1589"/>
        <end position="1681"/>
    </location>
</feature>
<dbReference type="Pfam" id="PF00041">
    <property type="entry name" value="fn3"/>
    <property type="match status" value="2"/>
</dbReference>
<dbReference type="PANTHER" id="PTHR24099:SF11">
    <property type="entry name" value="FIBRONECTIN TYPE III DOMAIN-CONTAINING 3BA-RELATED"/>
    <property type="match status" value="1"/>
</dbReference>